<dbReference type="PANTHER" id="PTHR23354">
    <property type="entry name" value="NUCLEOLAR PROTEIN 7/ESTROGEN RECEPTOR COACTIVATOR-RELATED"/>
    <property type="match status" value="1"/>
</dbReference>
<reference evidence="6 7" key="1">
    <citation type="submission" date="2010-05" db="EMBL/GenBank/DDBJ databases">
        <title>The Genome Sequence of Thecamonas trahens ATCC 50062.</title>
        <authorList>
            <consortium name="The Broad Institute Genome Sequencing Platform"/>
            <person name="Russ C."/>
            <person name="Cuomo C."/>
            <person name="Shea T."/>
            <person name="Young S.K."/>
            <person name="Zeng Q."/>
            <person name="Koehrsen M."/>
            <person name="Haas B."/>
            <person name="Borodovsky M."/>
            <person name="Guigo R."/>
            <person name="Alvarado L."/>
            <person name="Berlin A."/>
            <person name="Bochicchio J."/>
            <person name="Borenstein D."/>
            <person name="Chapman S."/>
            <person name="Chen Z."/>
            <person name="Freedman E."/>
            <person name="Gellesch M."/>
            <person name="Goldberg J."/>
            <person name="Griggs A."/>
            <person name="Gujja S."/>
            <person name="Heilman E."/>
            <person name="Heiman D."/>
            <person name="Hepburn T."/>
            <person name="Howarth C."/>
            <person name="Jen D."/>
            <person name="Larson L."/>
            <person name="Mehta T."/>
            <person name="Park D."/>
            <person name="Pearson M."/>
            <person name="Roberts A."/>
            <person name="Saif S."/>
            <person name="Shenoy N."/>
            <person name="Sisk P."/>
            <person name="Stolte C."/>
            <person name="Sykes S."/>
            <person name="Thomson T."/>
            <person name="Walk T."/>
            <person name="White J."/>
            <person name="Yandava C."/>
            <person name="Burger G."/>
            <person name="Gray M.W."/>
            <person name="Holland P.W.H."/>
            <person name="King N."/>
            <person name="Lang F.B.F."/>
            <person name="Roger A.J."/>
            <person name="Ruiz-Trillo I."/>
            <person name="Lander E."/>
            <person name="Nusbaum C."/>
        </authorList>
    </citation>
    <scope>NUCLEOTIDE SEQUENCE [LARGE SCALE GENOMIC DNA]</scope>
    <source>
        <strain evidence="6 7">ATCC 50062</strain>
    </source>
</reference>
<proteinExistence type="inferred from homology"/>
<dbReference type="PROSITE" id="PS51886">
    <property type="entry name" value="TLDC"/>
    <property type="match status" value="1"/>
</dbReference>
<evidence type="ECO:0000313" key="6">
    <source>
        <dbReference type="EMBL" id="KNC56020.1"/>
    </source>
</evidence>
<evidence type="ECO:0000313" key="7">
    <source>
        <dbReference type="Proteomes" id="UP000054408"/>
    </source>
</evidence>
<feature type="domain" description="TLDc" evidence="5">
    <location>
        <begin position="33"/>
        <end position="214"/>
    </location>
</feature>
<dbReference type="OrthoDB" id="26679at2759"/>
<dbReference type="InterPro" id="IPR006571">
    <property type="entry name" value="TLDc_dom"/>
</dbReference>
<dbReference type="GO" id="GO:0005739">
    <property type="term" value="C:mitochondrion"/>
    <property type="evidence" value="ECO:0007669"/>
    <property type="project" value="UniProtKB-SubCell"/>
</dbReference>
<dbReference type="EMBL" id="GL349440">
    <property type="protein sequence ID" value="KNC56020.1"/>
    <property type="molecule type" value="Genomic_DNA"/>
</dbReference>
<dbReference type="RefSeq" id="XP_013761064.1">
    <property type="nucleotide sequence ID" value="XM_013905610.1"/>
</dbReference>
<dbReference type="AlphaFoldDB" id="A0A0L0DUW1"/>
<dbReference type="eggNOG" id="KOG2372">
    <property type="taxonomic scope" value="Eukaryota"/>
</dbReference>
<keyword evidence="7" id="KW-1185">Reference proteome</keyword>
<evidence type="ECO:0000256" key="4">
    <source>
        <dbReference type="ARBA" id="ARBA00040604"/>
    </source>
</evidence>
<name>A0A0L0DUW1_THETB</name>
<evidence type="ECO:0000259" key="5">
    <source>
        <dbReference type="PROSITE" id="PS51886"/>
    </source>
</evidence>
<keyword evidence="3" id="KW-0496">Mitochondrion</keyword>
<dbReference type="GeneID" id="25561743"/>
<comment type="similarity">
    <text evidence="2">Belongs to the OXR1 family.</text>
</comment>
<organism evidence="6 7">
    <name type="scientific">Thecamonas trahens ATCC 50062</name>
    <dbReference type="NCBI Taxonomy" id="461836"/>
    <lineage>
        <taxon>Eukaryota</taxon>
        <taxon>Apusozoa</taxon>
        <taxon>Apusomonadida</taxon>
        <taxon>Apusomonadidae</taxon>
        <taxon>Thecamonas</taxon>
    </lineage>
</organism>
<evidence type="ECO:0000256" key="2">
    <source>
        <dbReference type="ARBA" id="ARBA00009540"/>
    </source>
</evidence>
<sequence length="303" mass="32115">MPLISLAGRWARWSARAAVGTSDAAAIAFKSSSLLSAANAVSLAAILPQAFFASAENEAVLMREDGLDWAPIFSPDSLGYSLLSLRLALREVKSPTLIIIEDDRGWIFGCLTASPWVLSSRPGEFYGSRFAAIFNLWPLGEICPTSPNVPPSRRNIQHLTSSLLAVGGSTDFPGLSLDDALESGTSCPTVVFRSPALAASLDYSVVRLEAWALVQHIDDSTPPLQLDLAATRLIHHDVLSAFDFTFSTVEADSDGSDGFELIDPILVPADAASLVGPSSALDGATQAVLDLADIGSFNRNHFG</sequence>
<dbReference type="SMART" id="SM00584">
    <property type="entry name" value="TLDc"/>
    <property type="match status" value="1"/>
</dbReference>
<accession>A0A0L0DUW1</accession>
<dbReference type="Pfam" id="PF07534">
    <property type="entry name" value="TLD"/>
    <property type="match status" value="1"/>
</dbReference>
<protein>
    <recommendedName>
        <fullName evidence="4">Oxidation resistance protein 1</fullName>
    </recommendedName>
</protein>
<dbReference type="PANTHER" id="PTHR23354:SF62">
    <property type="entry name" value="MUSTARD, ISOFORM V"/>
    <property type="match status" value="1"/>
</dbReference>
<evidence type="ECO:0000256" key="3">
    <source>
        <dbReference type="ARBA" id="ARBA00023128"/>
    </source>
</evidence>
<evidence type="ECO:0000256" key="1">
    <source>
        <dbReference type="ARBA" id="ARBA00004173"/>
    </source>
</evidence>
<comment type="subcellular location">
    <subcellularLocation>
        <location evidence="1">Mitochondrion</location>
    </subcellularLocation>
</comment>
<gene>
    <name evidence="6" type="ORF">AMSG_02032</name>
</gene>
<dbReference type="Proteomes" id="UP000054408">
    <property type="component" value="Unassembled WGS sequence"/>
</dbReference>